<evidence type="ECO:0000256" key="6">
    <source>
        <dbReference type="HAMAP-Rule" id="MF_01659"/>
    </source>
</evidence>
<evidence type="ECO:0000256" key="4">
    <source>
        <dbReference type="ARBA" id="ARBA00023052"/>
    </source>
</evidence>
<dbReference type="SUPFAM" id="SSF52518">
    <property type="entry name" value="Thiamin diphosphate-binding fold (THDP-binding)"/>
    <property type="match status" value="2"/>
</dbReference>
<dbReference type="InterPro" id="IPR004433">
    <property type="entry name" value="MenaQ_synth_MenD"/>
</dbReference>
<dbReference type="GO" id="GO:0030145">
    <property type="term" value="F:manganese ion binding"/>
    <property type="evidence" value="ECO:0007669"/>
    <property type="project" value="UniProtKB-UniRule"/>
</dbReference>
<keyword evidence="4 6" id="KW-0786">Thiamine pyrophosphate</keyword>
<dbReference type="InterPro" id="IPR011766">
    <property type="entry name" value="TPP_enzyme_TPP-bd"/>
</dbReference>
<evidence type="ECO:0000259" key="7">
    <source>
        <dbReference type="Pfam" id="PF02775"/>
    </source>
</evidence>
<dbReference type="Gene3D" id="3.40.50.1220">
    <property type="entry name" value="TPP-binding domain"/>
    <property type="match status" value="1"/>
</dbReference>
<keyword evidence="2 6" id="KW-0479">Metal-binding</keyword>
<keyword evidence="3 6" id="KW-0460">Magnesium</keyword>
<evidence type="ECO:0000256" key="3">
    <source>
        <dbReference type="ARBA" id="ARBA00022842"/>
    </source>
</evidence>
<comment type="pathway">
    <text evidence="6">Quinol/quinone metabolism; menaquinone biosynthesis.</text>
</comment>
<comment type="pathway">
    <text evidence="6">Quinol/quinone metabolism; 1,4-dihydroxy-2-naphthoate biosynthesis; 1,4-dihydroxy-2-naphthoate from chorismate: step 2/7.</text>
</comment>
<organism evidence="9 10">
    <name type="scientific">Flagellimonas meridianipacifica</name>
    <dbReference type="NCBI Taxonomy" id="1080225"/>
    <lineage>
        <taxon>Bacteria</taxon>
        <taxon>Pseudomonadati</taxon>
        <taxon>Bacteroidota</taxon>
        <taxon>Flavobacteriia</taxon>
        <taxon>Flavobacteriales</taxon>
        <taxon>Flavobacteriaceae</taxon>
        <taxon>Flagellimonas</taxon>
    </lineage>
</organism>
<dbReference type="GO" id="GO:0030976">
    <property type="term" value="F:thiamine pyrophosphate binding"/>
    <property type="evidence" value="ECO:0007669"/>
    <property type="project" value="UniProtKB-UniRule"/>
</dbReference>
<comment type="similarity">
    <text evidence="6">Belongs to the TPP enzyme family. MenD subfamily.</text>
</comment>
<dbReference type="PANTHER" id="PTHR42916:SF1">
    <property type="entry name" value="PROTEIN PHYLLO, CHLOROPLASTIC"/>
    <property type="match status" value="1"/>
</dbReference>
<dbReference type="HAMAP" id="MF_01659">
    <property type="entry name" value="MenD"/>
    <property type="match status" value="1"/>
</dbReference>
<gene>
    <name evidence="6" type="primary">menD</name>
    <name evidence="9" type="ORF">CLV81_3583</name>
</gene>
<comment type="function">
    <text evidence="6">Catalyzes the thiamine diphosphate-dependent decarboxylation of 2-oxoglutarate and the subsequent addition of the resulting succinic semialdehyde-thiamine pyrophosphate anion to isochorismate to yield 2-succinyl-5-enolpyruvyl-6-hydroxy-3-cyclohexene-1-carboxylate (SEPHCHC).</text>
</comment>
<dbReference type="CDD" id="cd07037">
    <property type="entry name" value="TPP_PYR_MenD"/>
    <property type="match status" value="1"/>
</dbReference>
<comment type="cofactor">
    <cofactor evidence="6">
        <name>Mg(2+)</name>
        <dbReference type="ChEBI" id="CHEBI:18420"/>
    </cofactor>
    <cofactor evidence="6">
        <name>Mn(2+)</name>
        <dbReference type="ChEBI" id="CHEBI:29035"/>
    </cofactor>
</comment>
<dbReference type="InterPro" id="IPR012001">
    <property type="entry name" value="Thiamin_PyroP_enz_TPP-bd_dom"/>
</dbReference>
<dbReference type="GO" id="GO:0000287">
    <property type="term" value="F:magnesium ion binding"/>
    <property type="evidence" value="ECO:0007669"/>
    <property type="project" value="UniProtKB-UniRule"/>
</dbReference>
<keyword evidence="1 6" id="KW-0808">Transferase</keyword>
<dbReference type="PANTHER" id="PTHR42916">
    <property type="entry name" value="2-SUCCINYL-5-ENOLPYRUVYL-6-HYDROXY-3-CYCLOHEXENE-1-CARBOXYLATE SYNTHASE"/>
    <property type="match status" value="1"/>
</dbReference>
<keyword evidence="10" id="KW-1185">Reference proteome</keyword>
<dbReference type="UniPathway" id="UPA01057">
    <property type="reaction ID" value="UER00164"/>
</dbReference>
<comment type="catalytic activity">
    <reaction evidence="6">
        <text>isochorismate + 2-oxoglutarate + H(+) = 5-enolpyruvoyl-6-hydroxy-2-succinyl-cyclohex-3-ene-1-carboxylate + CO2</text>
        <dbReference type="Rhea" id="RHEA:25593"/>
        <dbReference type="ChEBI" id="CHEBI:15378"/>
        <dbReference type="ChEBI" id="CHEBI:16526"/>
        <dbReference type="ChEBI" id="CHEBI:16810"/>
        <dbReference type="ChEBI" id="CHEBI:29780"/>
        <dbReference type="ChEBI" id="CHEBI:58818"/>
        <dbReference type="EC" id="2.2.1.9"/>
    </reaction>
</comment>
<comment type="cofactor">
    <cofactor evidence="6">
        <name>thiamine diphosphate</name>
        <dbReference type="ChEBI" id="CHEBI:58937"/>
    </cofactor>
    <text evidence="6">Binds 1 thiamine pyrophosphate per subunit.</text>
</comment>
<evidence type="ECO:0000259" key="8">
    <source>
        <dbReference type="Pfam" id="PF02776"/>
    </source>
</evidence>
<feature type="domain" description="Thiamine pyrophosphate enzyme N-terminal TPP-binding" evidence="8">
    <location>
        <begin position="8"/>
        <end position="117"/>
    </location>
</feature>
<dbReference type="Proteomes" id="UP000237640">
    <property type="component" value="Unassembled WGS sequence"/>
</dbReference>
<dbReference type="GO" id="GO:0009234">
    <property type="term" value="P:menaquinone biosynthetic process"/>
    <property type="evidence" value="ECO:0007669"/>
    <property type="project" value="UniProtKB-UniRule"/>
</dbReference>
<dbReference type="EC" id="2.2.1.9" evidence="6"/>
<accession>A0A2T0MCF5</accession>
<dbReference type="PIRSF" id="PIRSF004983">
    <property type="entry name" value="MenD"/>
    <property type="match status" value="1"/>
</dbReference>
<keyword evidence="6" id="KW-0474">Menaquinone biosynthesis</keyword>
<protein>
    <recommendedName>
        <fullName evidence="6">2-succinyl-5-enolpyruvyl-6-hydroxy-3-cyclohexene-1-carboxylate synthase</fullName>
        <shortName evidence="6">SEPHCHC synthase</shortName>
        <ecNumber evidence="6">2.2.1.9</ecNumber>
    </recommendedName>
    <alternativeName>
        <fullName evidence="6">Menaquinone biosynthesis protein MenD</fullName>
    </alternativeName>
</protein>
<dbReference type="NCBIfam" id="TIGR00173">
    <property type="entry name" value="menD"/>
    <property type="match status" value="1"/>
</dbReference>
<dbReference type="EMBL" id="PVYX01000002">
    <property type="protein sequence ID" value="PRX55176.1"/>
    <property type="molecule type" value="Genomic_DNA"/>
</dbReference>
<evidence type="ECO:0000313" key="9">
    <source>
        <dbReference type="EMBL" id="PRX55176.1"/>
    </source>
</evidence>
<dbReference type="Pfam" id="PF02775">
    <property type="entry name" value="TPP_enzyme_C"/>
    <property type="match status" value="1"/>
</dbReference>
<dbReference type="UniPathway" id="UPA00079"/>
<reference evidence="9 10" key="1">
    <citation type="submission" date="2018-03" db="EMBL/GenBank/DDBJ databases">
        <title>Genomic Encyclopedia of Archaeal and Bacterial Type Strains, Phase II (KMG-II): from individual species to whole genera.</title>
        <authorList>
            <person name="Goeker M."/>
        </authorList>
    </citation>
    <scope>NUCLEOTIDE SEQUENCE [LARGE SCALE GENOMIC DNA]</scope>
    <source>
        <strain evidence="9 10">DSM 25027</strain>
    </source>
</reference>
<comment type="subunit">
    <text evidence="6">Homodimer.</text>
</comment>
<name>A0A2T0MCF5_9FLAO</name>
<evidence type="ECO:0000256" key="2">
    <source>
        <dbReference type="ARBA" id="ARBA00022723"/>
    </source>
</evidence>
<dbReference type="Gene3D" id="3.40.50.970">
    <property type="match status" value="2"/>
</dbReference>
<comment type="caution">
    <text evidence="9">The sequence shown here is derived from an EMBL/GenBank/DDBJ whole genome shotgun (WGS) entry which is preliminary data.</text>
</comment>
<evidence type="ECO:0000256" key="5">
    <source>
        <dbReference type="ARBA" id="ARBA00023211"/>
    </source>
</evidence>
<evidence type="ECO:0000256" key="1">
    <source>
        <dbReference type="ARBA" id="ARBA00022679"/>
    </source>
</evidence>
<dbReference type="AlphaFoldDB" id="A0A2T0MCF5"/>
<dbReference type="InterPro" id="IPR029061">
    <property type="entry name" value="THDP-binding"/>
</dbReference>
<proteinExistence type="inferred from homology"/>
<keyword evidence="5 6" id="KW-0464">Manganese</keyword>
<feature type="domain" description="Thiamine pyrophosphate enzyme TPP-binding" evidence="7">
    <location>
        <begin position="415"/>
        <end position="557"/>
    </location>
</feature>
<dbReference type="GO" id="GO:0070204">
    <property type="term" value="F:2-succinyl-5-enolpyruvyl-6-hydroxy-3-cyclohexene-1-carboxylic-acid synthase activity"/>
    <property type="evidence" value="ECO:0007669"/>
    <property type="project" value="UniProtKB-UniRule"/>
</dbReference>
<evidence type="ECO:0000313" key="10">
    <source>
        <dbReference type="Proteomes" id="UP000237640"/>
    </source>
</evidence>
<dbReference type="CDD" id="cd02009">
    <property type="entry name" value="TPP_SHCHC_synthase"/>
    <property type="match status" value="1"/>
</dbReference>
<sequence>MYSEIPSAQLLVLSFKAKGIKNIVISPGSRNAPLTLGFSKNPFFKCFSIVDERCAAFFALGMARQLQEPVAVVCTSGSALLNYYPAVAEAFYSEIPLIVVSADRPPYKIDVGDGQTIQQSHAFGKHIGYEANLKLDVSHSTETIKEFDESLLSHSQQEIEVYNKKEIISALQLVSSENLPVHINIPFEEPLYGQTEEPEIKVTGDIRTEDSNPANYDLEEYSNIWSTSPRKMVLIGVQQPDVLSKSVLDKLALDSTTLVFTETTSNIHDSRFFASIDSIIAPIEKSAARDELFEALRPDVLITLGGLIVSKKIKAFLRKYKPKHHWHVGKNKAYDTFFCLSSHVRTEPNTFLNNLPHWEQKEGFRLRWDEVKNHYQNRREAYLEKIGFSDFWAFNEIQGSIPDSYQVHLANSSTVRYSQLFPMNETLSVFCNRGTSGIDGSTSTAVGASIYYPEPTVLITGDLSFFYDSNGLWFDNLRSDFRIILINNGGGGIFRILPGSEQTDEFSSYFETVHSLNANNLAMMYGLDYANVSNKQDLKNELESFYISSDTPKILEVFTPRLQNDKILLDYFDFIS</sequence>
<dbReference type="Pfam" id="PF02776">
    <property type="entry name" value="TPP_enzyme_N"/>
    <property type="match status" value="1"/>
</dbReference>